<keyword evidence="3" id="KW-1185">Reference proteome</keyword>
<feature type="chain" id="PRO_5013133137" description="YceI-like domain-containing protein" evidence="1">
    <location>
        <begin position="21"/>
        <end position="252"/>
    </location>
</feature>
<accession>A0A1M5XA41</accession>
<evidence type="ECO:0000256" key="1">
    <source>
        <dbReference type="SAM" id="SignalP"/>
    </source>
</evidence>
<dbReference type="PROSITE" id="PS51257">
    <property type="entry name" value="PROKAR_LIPOPROTEIN"/>
    <property type="match status" value="1"/>
</dbReference>
<dbReference type="AlphaFoldDB" id="A0A1M5XA41"/>
<organism evidence="2 3">
    <name type="scientific">Chryseolinea serpens</name>
    <dbReference type="NCBI Taxonomy" id="947013"/>
    <lineage>
        <taxon>Bacteria</taxon>
        <taxon>Pseudomonadati</taxon>
        <taxon>Bacteroidota</taxon>
        <taxon>Cytophagia</taxon>
        <taxon>Cytophagales</taxon>
        <taxon>Fulvivirgaceae</taxon>
        <taxon>Chryseolinea</taxon>
    </lineage>
</organism>
<dbReference type="Proteomes" id="UP000184212">
    <property type="component" value="Unassembled WGS sequence"/>
</dbReference>
<keyword evidence="1" id="KW-0732">Signal</keyword>
<protein>
    <recommendedName>
        <fullName evidence="4">YceI-like domain-containing protein</fullName>
    </recommendedName>
</protein>
<proteinExistence type="predicted"/>
<dbReference type="RefSeq" id="WP_073142575.1">
    <property type="nucleotide sequence ID" value="NZ_FQWQ01000006.1"/>
</dbReference>
<evidence type="ECO:0008006" key="4">
    <source>
        <dbReference type="Google" id="ProtNLM"/>
    </source>
</evidence>
<name>A0A1M5XA41_9BACT</name>
<dbReference type="OrthoDB" id="977243at2"/>
<evidence type="ECO:0000313" key="3">
    <source>
        <dbReference type="Proteomes" id="UP000184212"/>
    </source>
</evidence>
<evidence type="ECO:0000313" key="2">
    <source>
        <dbReference type="EMBL" id="SHH96725.1"/>
    </source>
</evidence>
<feature type="signal peptide" evidence="1">
    <location>
        <begin position="1"/>
        <end position="20"/>
    </location>
</feature>
<reference evidence="2 3" key="1">
    <citation type="submission" date="2016-11" db="EMBL/GenBank/DDBJ databases">
        <authorList>
            <person name="Jaros S."/>
            <person name="Januszkiewicz K."/>
            <person name="Wedrychowicz H."/>
        </authorList>
    </citation>
    <scope>NUCLEOTIDE SEQUENCE [LARGE SCALE GENOMIC DNA]</scope>
    <source>
        <strain evidence="2 3">DSM 24574</strain>
    </source>
</reference>
<dbReference type="EMBL" id="FQWQ01000006">
    <property type="protein sequence ID" value="SHH96725.1"/>
    <property type="molecule type" value="Genomic_DNA"/>
</dbReference>
<sequence>MKTNKAFLFLTVLAAATACNKDNDSPANAITTDEAAVIVSSSLASNTSGFTSVSAKASGVTEDLLADNAGGRVDACGISQNIAFSGSSPAGDTTNVYAYDFSYKFRLVCNDDNTPKEVSIDISFSGSFDTPKLKASHTGVSELDVTALADTTKSFLLNGLYKRSGSFENKEKKTSGNSSVEITLTDLVVNKHTHKIISGKGTYTITGTVPGKGDFNYSGDITFEGSDAAILDVHGDKFDIDLKAGGVSKKHS</sequence>
<gene>
    <name evidence="2" type="ORF">SAMN04488109_6307</name>
</gene>
<dbReference type="STRING" id="947013.SAMN04488109_6307"/>